<proteinExistence type="predicted"/>
<sequence length="90" mass="10048">MNNRTWLSANGICQESPALLADLHFGDLYCFPKNMAKLSSDLRSCFDIGLFHVACDMRTYFDIANKLCQLSIVAVADAKRKAAETRLLCT</sequence>
<comment type="caution">
    <text evidence="1">The sequence shown here is derived from an EMBL/GenBank/DDBJ whole genome shotgun (WGS) entry which is preliminary data.</text>
</comment>
<reference evidence="1 2" key="1">
    <citation type="submission" date="2015-01" db="EMBL/GenBank/DDBJ databases">
        <title>Evolution of Trichinella species and genotypes.</title>
        <authorList>
            <person name="Korhonen P.K."/>
            <person name="Edoardo P."/>
            <person name="Giuseppe L.R."/>
            <person name="Gasser R.B."/>
        </authorList>
    </citation>
    <scope>NUCLEOTIDE SEQUENCE [LARGE SCALE GENOMIC DNA]</scope>
    <source>
        <strain evidence="1">ISS588</strain>
    </source>
</reference>
<name>A0A0V1J8D7_TRIPS</name>
<gene>
    <name evidence="1" type="ORF">T4B_367</name>
</gene>
<dbReference type="AlphaFoldDB" id="A0A0V1J8D7"/>
<evidence type="ECO:0000313" key="2">
    <source>
        <dbReference type="Proteomes" id="UP000054805"/>
    </source>
</evidence>
<protein>
    <submittedName>
        <fullName evidence="1">Uncharacterized protein</fullName>
    </submittedName>
</protein>
<evidence type="ECO:0000313" key="1">
    <source>
        <dbReference type="EMBL" id="KRZ31244.1"/>
    </source>
</evidence>
<keyword evidence="2" id="KW-1185">Reference proteome</keyword>
<dbReference type="Proteomes" id="UP000054805">
    <property type="component" value="Unassembled WGS sequence"/>
</dbReference>
<dbReference type="EMBL" id="JYDS01000027">
    <property type="protein sequence ID" value="KRZ31244.1"/>
    <property type="molecule type" value="Genomic_DNA"/>
</dbReference>
<organism evidence="1 2">
    <name type="scientific">Trichinella pseudospiralis</name>
    <name type="common">Parasitic roundworm</name>
    <dbReference type="NCBI Taxonomy" id="6337"/>
    <lineage>
        <taxon>Eukaryota</taxon>
        <taxon>Metazoa</taxon>
        <taxon>Ecdysozoa</taxon>
        <taxon>Nematoda</taxon>
        <taxon>Enoplea</taxon>
        <taxon>Dorylaimia</taxon>
        <taxon>Trichinellida</taxon>
        <taxon>Trichinellidae</taxon>
        <taxon>Trichinella</taxon>
    </lineage>
</organism>
<accession>A0A0V1J8D7</accession>